<dbReference type="InterPro" id="IPR036869">
    <property type="entry name" value="J_dom_sf"/>
</dbReference>
<feature type="compositionally biased region" description="Low complexity" evidence="2">
    <location>
        <begin position="274"/>
        <end position="287"/>
    </location>
</feature>
<feature type="compositionally biased region" description="Low complexity" evidence="2">
    <location>
        <begin position="239"/>
        <end position="261"/>
    </location>
</feature>
<dbReference type="InterPro" id="IPR041442">
    <property type="entry name" value="PIH1D1/2/3_CS-like"/>
</dbReference>
<organism evidence="5 6">
    <name type="scientific">Gonium pectorale</name>
    <name type="common">Green alga</name>
    <dbReference type="NCBI Taxonomy" id="33097"/>
    <lineage>
        <taxon>Eukaryota</taxon>
        <taxon>Viridiplantae</taxon>
        <taxon>Chlorophyta</taxon>
        <taxon>core chlorophytes</taxon>
        <taxon>Chlorophyceae</taxon>
        <taxon>CS clade</taxon>
        <taxon>Chlamydomonadales</taxon>
        <taxon>Volvocaceae</taxon>
        <taxon>Gonium</taxon>
    </lineage>
</organism>
<dbReference type="Pfam" id="PF18201">
    <property type="entry name" value="PIH1_CS"/>
    <property type="match status" value="1"/>
</dbReference>
<dbReference type="AlphaFoldDB" id="A0A150GCF5"/>
<keyword evidence="3" id="KW-1133">Transmembrane helix</keyword>
<feature type="region of interest" description="Disordered" evidence="2">
    <location>
        <begin position="227"/>
        <end position="352"/>
    </location>
</feature>
<dbReference type="InterPro" id="IPR032843">
    <property type="entry name" value="Jiv"/>
</dbReference>
<feature type="region of interest" description="Disordered" evidence="2">
    <location>
        <begin position="402"/>
        <end position="647"/>
    </location>
</feature>
<feature type="compositionally biased region" description="Low complexity" evidence="2">
    <location>
        <begin position="194"/>
        <end position="205"/>
    </location>
</feature>
<gene>
    <name evidence="5" type="ORF">GPECTOR_34g683</name>
</gene>
<dbReference type="PANTHER" id="PTHR45270:SF4">
    <property type="entry name" value="CHAPERONE DNAJ-DOMAIN SUPERFAMILY PROTEIN"/>
    <property type="match status" value="1"/>
</dbReference>
<feature type="region of interest" description="Disordered" evidence="2">
    <location>
        <begin position="879"/>
        <end position="908"/>
    </location>
</feature>
<feature type="transmembrane region" description="Helical" evidence="3">
    <location>
        <begin position="766"/>
        <end position="790"/>
    </location>
</feature>
<feature type="compositionally biased region" description="Low complexity" evidence="2">
    <location>
        <begin position="449"/>
        <end position="461"/>
    </location>
</feature>
<dbReference type="Pfam" id="PF14901">
    <property type="entry name" value="Jiv90"/>
    <property type="match status" value="1"/>
</dbReference>
<dbReference type="Gene3D" id="1.10.287.110">
    <property type="entry name" value="DnaJ domain"/>
    <property type="match status" value="1"/>
</dbReference>
<feature type="compositionally biased region" description="Gly residues" evidence="2">
    <location>
        <begin position="879"/>
        <end position="895"/>
    </location>
</feature>
<comment type="caution">
    <text evidence="5">The sequence shown here is derived from an EMBL/GenBank/DDBJ whole genome shotgun (WGS) entry which is preliminary data.</text>
</comment>
<feature type="domain" description="J" evidence="4">
    <location>
        <begin position="926"/>
        <end position="1000"/>
    </location>
</feature>
<dbReference type="PANTHER" id="PTHR45270">
    <property type="entry name" value="OS03G0832900 PROTEIN"/>
    <property type="match status" value="1"/>
</dbReference>
<sequence>MSVIEQTPHYTLTRQDDGLNERFLLVVQLPGVESASELDVVVRPNGICIRVPGRYKLDLLLDPPVEEKPELLRFVKKKSQLKAVLLVAAPSPALPQHAQPPPPLRFAGQSAGPSSARAAAAAAAAAFSGSAEPEDFLDMPPLVDRFGFAGGVSYFGQGGPAGPAPAPVPGPSAPVTAAAASRPAAAPVDNGVGAASASSVSSRPPLSRPPVHDSFYEGALAGFGAKARAGGKGGQSKQPAASPATATGTGAGASTPVSTAANGMRAESRGTETGGASTTGEQKAQKAPAPPPQQQQPQPKKASSEDPAKPSSSSVRQTAPQQRPEPGPTPPGPGPTGANSGLAGDGAGAPSSAADKDLLYVAAKALANREAAQQWLERALAAARQGDRERTRLLLERAVGLCPEDGDRLMADFNQRCDPEHRIERPDRPPQQQGQQAAAGSPKTGNGSGSAPAASGASQANGSGGGSGPSKPAPGQQQAGSSSGANGAGGGGGRGSGGASSSDRSSQPYGSSKPEREHVRPQGGRGAGSKAATGGGPGRGGSKGPAAAGGGAGGAGAADGQRQAAGGQQSGAAGAAHKPGPHAHPQQAQPPQGPGQGRSPPNGAAGPGPSVKPEPRARAPPRHRGGAGSDGGAAEDGSAGADGSGERRWDWWFTGTMRAVRKGLGVNDEGEWQSDTPLPTWRRWLGNVALITVFGCLFVPHLVASLLAAMLTWVYMALGYPEEAAGLQSYCLRYARWMFGCAAATGLPLLFLLYLCWGAATAVAHGLFVFVFGPPWWLAGVQSAALYGVISSKQRPLLALLAPVPVLWGLAGTVGWRALSLALYVVAQYLAPGRTRAAFFSGAVVSSVRGLLWYQSLPAVLLEGIVWLMLSAAASSGDGGGGGSAGGGGGAGSSWGSGDVPRGGHLAPEQVKGATGEIARVLAARDHFAVLGLSASGPEGGSALTDEAVRSAYRRTQLRVHPDKAGPDAAGAEQASKRVNEAYRLLQTSDSRKKLLGEMEAANAPPPPPPASAGGGGDGGSSFGAGGFDIEMRCWGCAQLHTTRLVSTDSSRARYCSECKAYHPAADGDMWIWEDPEAFLFPTRKMLYCIRGMVLDITPMATCCNMFHERGRRLPGNTHNVQYRVATGSGGKPTAGASGGTYRGGSGGGRADKAAGGKRKGTKRK</sequence>
<feature type="compositionally biased region" description="Gly residues" evidence="2">
    <location>
        <begin position="486"/>
        <end position="498"/>
    </location>
</feature>
<feature type="transmembrane region" description="Helical" evidence="3">
    <location>
        <begin position="737"/>
        <end position="760"/>
    </location>
</feature>
<proteinExistence type="inferred from homology"/>
<feature type="compositionally biased region" description="Basic and acidic residues" evidence="2">
    <location>
        <begin position="405"/>
        <end position="428"/>
    </location>
</feature>
<evidence type="ECO:0000259" key="4">
    <source>
        <dbReference type="PROSITE" id="PS50076"/>
    </source>
</evidence>
<dbReference type="SUPFAM" id="SSF46565">
    <property type="entry name" value="Chaperone J-domain"/>
    <property type="match status" value="1"/>
</dbReference>
<feature type="compositionally biased region" description="Low complexity" evidence="2">
    <location>
        <begin position="597"/>
        <end position="609"/>
    </location>
</feature>
<feature type="compositionally biased region" description="Gly residues" evidence="2">
    <location>
        <begin position="1128"/>
        <end position="1149"/>
    </location>
</feature>
<feature type="region of interest" description="Disordered" evidence="2">
    <location>
        <begin position="1000"/>
        <end position="1020"/>
    </location>
</feature>
<comment type="similarity">
    <text evidence="1">Belongs to the PIH1 family.</text>
</comment>
<keyword evidence="6" id="KW-1185">Reference proteome</keyword>
<feature type="compositionally biased region" description="Basic residues" evidence="2">
    <location>
        <begin position="1156"/>
        <end position="1165"/>
    </location>
</feature>
<name>A0A150GCF5_GONPE</name>
<feature type="transmembrane region" description="Helical" evidence="3">
    <location>
        <begin position="797"/>
        <end position="819"/>
    </location>
</feature>
<feature type="compositionally biased region" description="Pro residues" evidence="2">
    <location>
        <begin position="323"/>
        <end position="334"/>
    </location>
</feature>
<dbReference type="InterPro" id="IPR001623">
    <property type="entry name" value="DnaJ_domain"/>
</dbReference>
<dbReference type="SMART" id="SM00271">
    <property type="entry name" value="DnaJ"/>
    <property type="match status" value="1"/>
</dbReference>
<feature type="transmembrane region" description="Helical" evidence="3">
    <location>
        <begin position="684"/>
        <end position="716"/>
    </location>
</feature>
<dbReference type="Proteomes" id="UP000075714">
    <property type="component" value="Unassembled WGS sequence"/>
</dbReference>
<feature type="region of interest" description="Disordered" evidence="2">
    <location>
        <begin position="93"/>
        <end position="112"/>
    </location>
</feature>
<dbReference type="CDD" id="cd06257">
    <property type="entry name" value="DnaJ"/>
    <property type="match status" value="1"/>
</dbReference>
<dbReference type="PROSITE" id="PS50076">
    <property type="entry name" value="DNAJ_2"/>
    <property type="match status" value="1"/>
</dbReference>
<accession>A0A150GCF5</accession>
<feature type="region of interest" description="Disordered" evidence="2">
    <location>
        <begin position="1126"/>
        <end position="1165"/>
    </location>
</feature>
<keyword evidence="3" id="KW-0472">Membrane</keyword>
<feature type="compositionally biased region" description="Low complexity" evidence="2">
    <location>
        <begin position="469"/>
        <end position="485"/>
    </location>
</feature>
<evidence type="ECO:0000313" key="5">
    <source>
        <dbReference type="EMBL" id="KXZ47524.1"/>
    </source>
</evidence>
<feature type="compositionally biased region" description="Low complexity" evidence="2">
    <location>
        <begin position="431"/>
        <end position="440"/>
    </location>
</feature>
<evidence type="ECO:0000256" key="3">
    <source>
        <dbReference type="SAM" id="Phobius"/>
    </source>
</evidence>
<feature type="compositionally biased region" description="Low complexity" evidence="2">
    <location>
        <begin position="558"/>
        <end position="590"/>
    </location>
</feature>
<evidence type="ECO:0000256" key="2">
    <source>
        <dbReference type="SAM" id="MobiDB-lite"/>
    </source>
</evidence>
<evidence type="ECO:0000313" key="6">
    <source>
        <dbReference type="Proteomes" id="UP000075714"/>
    </source>
</evidence>
<feature type="region of interest" description="Disordered" evidence="2">
    <location>
        <begin position="190"/>
        <end position="213"/>
    </location>
</feature>
<dbReference type="EMBL" id="LSYV01000035">
    <property type="protein sequence ID" value="KXZ47524.1"/>
    <property type="molecule type" value="Genomic_DNA"/>
</dbReference>
<keyword evidence="3" id="KW-0812">Transmembrane</keyword>
<reference evidence="6" key="1">
    <citation type="journal article" date="2016" name="Nat. Commun.">
        <title>The Gonium pectorale genome demonstrates co-option of cell cycle regulation during the evolution of multicellularity.</title>
        <authorList>
            <person name="Hanschen E.R."/>
            <person name="Marriage T.N."/>
            <person name="Ferris P.J."/>
            <person name="Hamaji T."/>
            <person name="Toyoda A."/>
            <person name="Fujiyama A."/>
            <person name="Neme R."/>
            <person name="Noguchi H."/>
            <person name="Minakuchi Y."/>
            <person name="Suzuki M."/>
            <person name="Kawai-Toyooka H."/>
            <person name="Smith D.R."/>
            <person name="Sparks H."/>
            <person name="Anderson J."/>
            <person name="Bakaric R."/>
            <person name="Luria V."/>
            <person name="Karger A."/>
            <person name="Kirschner M.W."/>
            <person name="Durand P.M."/>
            <person name="Michod R.E."/>
            <person name="Nozaki H."/>
            <person name="Olson B.J."/>
        </authorList>
    </citation>
    <scope>NUCLEOTIDE SEQUENCE [LARGE SCALE GENOMIC DNA]</scope>
    <source>
        <strain evidence="6">NIES-2863</strain>
    </source>
</reference>
<feature type="compositionally biased region" description="Gly residues" evidence="2">
    <location>
        <begin position="523"/>
        <end position="557"/>
    </location>
</feature>
<feature type="compositionally biased region" description="Low complexity" evidence="2">
    <location>
        <begin position="336"/>
        <end position="352"/>
    </location>
</feature>
<evidence type="ECO:0000256" key="1">
    <source>
        <dbReference type="ARBA" id="ARBA00008511"/>
    </source>
</evidence>
<dbReference type="OrthoDB" id="1507364at2759"/>
<dbReference type="Pfam" id="PF00226">
    <property type="entry name" value="DnaJ"/>
    <property type="match status" value="1"/>
</dbReference>
<protein>
    <recommendedName>
        <fullName evidence="4">J domain-containing protein</fullName>
    </recommendedName>
</protein>